<evidence type="ECO:0000256" key="3">
    <source>
        <dbReference type="ARBA" id="ARBA00022723"/>
    </source>
</evidence>
<sequence>MVAMERLTGRTGMDEIRDYPELRAAACPFSPPPGYEELRERSAVTRVRMWDGSTPFLVTGYHEARTVLGDDRFSADGTHKAMPRFVKFEVPADVFNLGRMDDPEHARIRRMLTAHFTIRRTEAMRPMIQDIVDGLLDRLIAEGPPADLVADFAFPLPSQVIAVMLGVSDADFAEFQRASQGVMDFTVSTEEMGAALGVMVDYVSRMCAAKRAAPGDDLLSRLIVDQELTGALTQQQVVATALVLLLAGHETTANMIALSTVLLLRHPDQLARLRADPGLMPNAVDELLRYITIVQEGTGRVAIEDVEVGGVLIPAGEGVIINLPSANRDPHFADAHELDLSRPNAREHVAFGFGVHQCLGQTLARVELQIALETLLRRRPTLRLEVPFEDLAFLYESMNFGVARVPVAW</sequence>
<evidence type="ECO:0000256" key="2">
    <source>
        <dbReference type="ARBA" id="ARBA00022617"/>
    </source>
</evidence>
<dbReference type="InterPro" id="IPR001128">
    <property type="entry name" value="Cyt_P450"/>
</dbReference>
<dbReference type="Gene3D" id="1.10.630.10">
    <property type="entry name" value="Cytochrome P450"/>
    <property type="match status" value="1"/>
</dbReference>
<evidence type="ECO:0000256" key="1">
    <source>
        <dbReference type="ARBA" id="ARBA00010617"/>
    </source>
</evidence>
<dbReference type="GO" id="GO:0016705">
    <property type="term" value="F:oxidoreductase activity, acting on paired donors, with incorporation or reduction of molecular oxygen"/>
    <property type="evidence" value="ECO:0007669"/>
    <property type="project" value="InterPro"/>
</dbReference>
<dbReference type="CDD" id="cd11030">
    <property type="entry name" value="CYP105-like"/>
    <property type="match status" value="1"/>
</dbReference>
<dbReference type="PANTHER" id="PTHR46696">
    <property type="entry name" value="P450, PUTATIVE (EUROFUNG)-RELATED"/>
    <property type="match status" value="1"/>
</dbReference>
<keyword evidence="4 7" id="KW-0560">Oxidoreductase</keyword>
<comment type="caution">
    <text evidence="8">The sequence shown here is derived from an EMBL/GenBank/DDBJ whole genome shotgun (WGS) entry which is preliminary data.</text>
</comment>
<keyword evidence="6 7" id="KW-0503">Monooxygenase</keyword>
<evidence type="ECO:0000256" key="5">
    <source>
        <dbReference type="ARBA" id="ARBA00023004"/>
    </source>
</evidence>
<keyword evidence="2 7" id="KW-0349">Heme</keyword>
<evidence type="ECO:0000313" key="9">
    <source>
        <dbReference type="Proteomes" id="UP000301309"/>
    </source>
</evidence>
<organism evidence="8 9">
    <name type="scientific">Streptomyces violaceusniger</name>
    <dbReference type="NCBI Taxonomy" id="68280"/>
    <lineage>
        <taxon>Bacteria</taxon>
        <taxon>Bacillati</taxon>
        <taxon>Actinomycetota</taxon>
        <taxon>Actinomycetes</taxon>
        <taxon>Kitasatosporales</taxon>
        <taxon>Streptomycetaceae</taxon>
        <taxon>Streptomyces</taxon>
        <taxon>Streptomyces violaceusniger group</taxon>
    </lineage>
</organism>
<dbReference type="EMBL" id="BJHW01000001">
    <property type="protein sequence ID" value="GDY51474.1"/>
    <property type="molecule type" value="Genomic_DNA"/>
</dbReference>
<dbReference type="PRINTS" id="PR00385">
    <property type="entry name" value="P450"/>
</dbReference>
<protein>
    <submittedName>
        <fullName evidence="8">Cytochrome P450</fullName>
    </submittedName>
</protein>
<dbReference type="PANTHER" id="PTHR46696:SF1">
    <property type="entry name" value="CYTOCHROME P450 YJIB-RELATED"/>
    <property type="match status" value="1"/>
</dbReference>
<reference evidence="8 9" key="1">
    <citation type="journal article" date="2020" name="Int. J. Syst. Evol. Microbiol.">
        <title>Reclassification of Streptomyces castelarensis and Streptomyces sporoclivatus as later heterotypic synonyms of Streptomyces antimycoticus.</title>
        <authorList>
            <person name="Komaki H."/>
            <person name="Tamura T."/>
        </authorList>
    </citation>
    <scope>NUCLEOTIDE SEQUENCE [LARGE SCALE GENOMIC DNA]</scope>
    <source>
        <strain evidence="8 9">NBRC 13459</strain>
    </source>
</reference>
<dbReference type="Proteomes" id="UP000301309">
    <property type="component" value="Unassembled WGS sequence"/>
</dbReference>
<keyword evidence="9" id="KW-1185">Reference proteome</keyword>
<keyword evidence="5 7" id="KW-0408">Iron</keyword>
<dbReference type="Pfam" id="PF00067">
    <property type="entry name" value="p450"/>
    <property type="match status" value="2"/>
</dbReference>
<keyword evidence="3 7" id="KW-0479">Metal-binding</keyword>
<accession>A0A4D4KTG4</accession>
<gene>
    <name evidence="8" type="ORF">SVIO_020970</name>
</gene>
<comment type="similarity">
    <text evidence="1 7">Belongs to the cytochrome P450 family.</text>
</comment>
<dbReference type="PRINTS" id="PR00359">
    <property type="entry name" value="BP450"/>
</dbReference>
<dbReference type="GO" id="GO:0005506">
    <property type="term" value="F:iron ion binding"/>
    <property type="evidence" value="ECO:0007669"/>
    <property type="project" value="InterPro"/>
</dbReference>
<dbReference type="FunFam" id="1.10.630.10:FF:000018">
    <property type="entry name" value="Cytochrome P450 monooxygenase"/>
    <property type="match status" value="1"/>
</dbReference>
<dbReference type="GO" id="GO:0020037">
    <property type="term" value="F:heme binding"/>
    <property type="evidence" value="ECO:0007669"/>
    <property type="project" value="InterPro"/>
</dbReference>
<dbReference type="GO" id="GO:0004497">
    <property type="term" value="F:monooxygenase activity"/>
    <property type="evidence" value="ECO:0007669"/>
    <property type="project" value="UniProtKB-KW"/>
</dbReference>
<evidence type="ECO:0000256" key="6">
    <source>
        <dbReference type="ARBA" id="ARBA00023033"/>
    </source>
</evidence>
<evidence type="ECO:0000256" key="7">
    <source>
        <dbReference type="RuleBase" id="RU000461"/>
    </source>
</evidence>
<name>A0A4D4KTG4_STRVO</name>
<evidence type="ECO:0000256" key="4">
    <source>
        <dbReference type="ARBA" id="ARBA00023002"/>
    </source>
</evidence>
<dbReference type="InterPro" id="IPR017972">
    <property type="entry name" value="Cyt_P450_CS"/>
</dbReference>
<dbReference type="InterPro" id="IPR036396">
    <property type="entry name" value="Cyt_P450_sf"/>
</dbReference>
<proteinExistence type="inferred from homology"/>
<dbReference type="SUPFAM" id="SSF48264">
    <property type="entry name" value="Cytochrome P450"/>
    <property type="match status" value="1"/>
</dbReference>
<evidence type="ECO:0000313" key="8">
    <source>
        <dbReference type="EMBL" id="GDY51474.1"/>
    </source>
</evidence>
<dbReference type="PROSITE" id="PS00086">
    <property type="entry name" value="CYTOCHROME_P450"/>
    <property type="match status" value="1"/>
</dbReference>
<dbReference type="InterPro" id="IPR002397">
    <property type="entry name" value="Cyt_P450_B"/>
</dbReference>
<dbReference type="AlphaFoldDB" id="A0A4D4KTG4"/>